<evidence type="ECO:0000259" key="1">
    <source>
        <dbReference type="Pfam" id="PF02836"/>
    </source>
</evidence>
<accession>A0A0M9BP09</accession>
<dbReference type="OrthoDB" id="9814867at2"/>
<proteinExistence type="predicted"/>
<dbReference type="GO" id="GO:0004553">
    <property type="term" value="F:hydrolase activity, hydrolyzing O-glycosyl compounds"/>
    <property type="evidence" value="ECO:0007669"/>
    <property type="project" value="InterPro"/>
</dbReference>
<dbReference type="SUPFAM" id="SSF49785">
    <property type="entry name" value="Galactose-binding domain-like"/>
    <property type="match status" value="1"/>
</dbReference>
<keyword evidence="3" id="KW-1185">Reference proteome</keyword>
<comment type="caution">
    <text evidence="2">The sequence shown here is derived from an EMBL/GenBank/DDBJ whole genome shotgun (WGS) entry which is preliminary data.</text>
</comment>
<feature type="domain" description="Glycoside hydrolase family 2 catalytic" evidence="1">
    <location>
        <begin position="284"/>
        <end position="431"/>
    </location>
</feature>
<evidence type="ECO:0000313" key="3">
    <source>
        <dbReference type="Proteomes" id="UP000037688"/>
    </source>
</evidence>
<dbReference type="Proteomes" id="UP000037688">
    <property type="component" value="Unassembled WGS sequence"/>
</dbReference>
<organism evidence="2 3">
    <name type="scientific">Paenibacillus xylanivorans</name>
    <dbReference type="NCBI Taxonomy" id="1705561"/>
    <lineage>
        <taxon>Bacteria</taxon>
        <taxon>Bacillati</taxon>
        <taxon>Bacillota</taxon>
        <taxon>Bacilli</taxon>
        <taxon>Bacillales</taxon>
        <taxon>Paenibacillaceae</taxon>
        <taxon>Paenibacillus</taxon>
    </lineage>
</organism>
<dbReference type="PANTHER" id="PTHR42732">
    <property type="entry name" value="BETA-GALACTOSIDASE"/>
    <property type="match status" value="1"/>
</dbReference>
<gene>
    <name evidence="2" type="ORF">AMS66_16730</name>
</gene>
<protein>
    <submittedName>
        <fullName evidence="2">Beta-glucuronidase</fullName>
    </submittedName>
</protein>
<dbReference type="PATRIC" id="fig|1705561.3.peg.3426"/>
<reference evidence="2 3" key="1">
    <citation type="submission" date="2015-08" db="EMBL/GenBank/DDBJ databases">
        <title>Draft genome sequence of cellulolytic and xylanolytic Paenibacillus sp. A59, isolated from a decaying forest soil from Patagonia, Argentina.</title>
        <authorList>
            <person name="Ghio S."/>
            <person name="Caceres A.M."/>
            <person name="Talia P."/>
            <person name="Grasso D."/>
            <person name="Campos E."/>
        </authorList>
    </citation>
    <scope>NUCLEOTIDE SEQUENCE [LARGE SCALE GENOMIC DNA]</scope>
    <source>
        <strain evidence="2 3">A59</strain>
    </source>
</reference>
<dbReference type="InterPro" id="IPR051913">
    <property type="entry name" value="GH2_Domain-Containing"/>
</dbReference>
<dbReference type="InterPro" id="IPR006103">
    <property type="entry name" value="Glyco_hydro_2_cat"/>
</dbReference>
<dbReference type="InterPro" id="IPR036156">
    <property type="entry name" value="Beta-gal/glucu_dom_sf"/>
</dbReference>
<dbReference type="Gene3D" id="2.60.120.260">
    <property type="entry name" value="Galactose-binding domain-like"/>
    <property type="match status" value="1"/>
</dbReference>
<name>A0A0M9BP09_9BACL</name>
<dbReference type="RefSeq" id="WP_053781895.1">
    <property type="nucleotide sequence ID" value="NZ_LITU01000061.1"/>
</dbReference>
<dbReference type="AlphaFoldDB" id="A0A0M9BP09"/>
<evidence type="ECO:0000313" key="2">
    <source>
        <dbReference type="EMBL" id="KOY15386.1"/>
    </source>
</evidence>
<dbReference type="SUPFAM" id="SSF49303">
    <property type="entry name" value="beta-Galactosidase/glucuronidase domain"/>
    <property type="match status" value="1"/>
</dbReference>
<dbReference type="GO" id="GO:0005975">
    <property type="term" value="P:carbohydrate metabolic process"/>
    <property type="evidence" value="ECO:0007669"/>
    <property type="project" value="InterPro"/>
</dbReference>
<dbReference type="EMBL" id="LITU01000061">
    <property type="protein sequence ID" value="KOY15386.1"/>
    <property type="molecule type" value="Genomic_DNA"/>
</dbReference>
<dbReference type="InterPro" id="IPR008979">
    <property type="entry name" value="Galactose-bd-like_sf"/>
</dbReference>
<dbReference type="SUPFAM" id="SSF51445">
    <property type="entry name" value="(Trans)glycosidases"/>
    <property type="match status" value="1"/>
</dbReference>
<dbReference type="PANTHER" id="PTHR42732:SF1">
    <property type="entry name" value="BETA-MANNOSIDASE"/>
    <property type="match status" value="1"/>
</dbReference>
<dbReference type="Pfam" id="PF02836">
    <property type="entry name" value="Glyco_hydro_2_C"/>
    <property type="match status" value="1"/>
</dbReference>
<dbReference type="Gene3D" id="3.20.20.80">
    <property type="entry name" value="Glycosidases"/>
    <property type="match status" value="1"/>
</dbReference>
<sequence>MLTKMNLQGSWELRLDEHKQGAQVPFDDTIMMPNTTSHARKGIKTDVAHIGSLTDEYSYEGWIWLKREIDIPAALAGKKCSLYLERTRITKLWVDGEEVGAQDSLNTPHVYSLPEGLSEGEHTLTIRVDNTDYPTKGGHLTSVDTQTNWNGITGKLELHFFHELHLGEVQIYPDAKERTFRITSTLSQSIPGTVLCVTAQTFKPLLEDTHGYMPSDRNHIVIEQTYPCNQKEVNVLYKMGDDSLLWSDSEPNLYLLTLNLLGDHGDVLDTIEVVTGLRDFEANGDAFTINGRKTFLRGKHDGLIFPLTGYAPTDVDEWLRILSISKSYGINHYRFHTCCPPEAAFTAADMLGIYMEPELPFWGTITDELDPQHNQAEQDYLIREGFAMLRAYGNHPSFVMMSLGNELWGSKERLNTIIKAYKAFDPRHLYTQGSNNFQFTPHILEEEDFFCGVRLSKDRLFRGSYAMCDAPLGHVQTDVPGTLKDYDDMIMPDVMVSEKEGIQAGESEIQIQYGTEAKTVKAASVEHQLIPHLPVISHEIGQYAMYPNYEEIEKYRGSLKAKNFEVFRERLQSKGMGHLAEPFFKSSGKLAVACYKEELEAAFRSNHLAGFQLLDLQDFSGQGTASVGILDAFMDSKGLVTSEEWRTFCSDAVLLARFEKYNYTSGEDFNAHIQLRYFRSDSLKDRTLEWEMRDSNHLIASGREEIPFIFGETWFEISQMKFKLPAVKKMTPIVLSLYIPGTDIRKQYDLWIYPDHDVTTIDHDYIFSEWSDEVINLLEKGENVLLLPTIEDNVSSIEGTYCTDFWCYPMFRSISESMNKPVPVGTLGLLIDNSHPALKHFPSETHSTYPWWHIVMNSRSIILDEVAANVQPFVQTIDNFERNHKLGLLFECRVGKGKLLVGAINYDELISRTEGRQLLYSLAQYVKSEEFNPEVKLGLEELRQLLCKK</sequence>
<dbReference type="InterPro" id="IPR017853">
    <property type="entry name" value="GH"/>
</dbReference>